<protein>
    <submittedName>
        <fullName evidence="3">Glycosyltransferase EpsD</fullName>
        <ecNumber evidence="3">2.4.-.-</ecNumber>
    </submittedName>
</protein>
<dbReference type="Pfam" id="PF00534">
    <property type="entry name" value="Glycos_transf_1"/>
    <property type="match status" value="1"/>
</dbReference>
<reference evidence="3 4" key="1">
    <citation type="submission" date="2019-08" db="EMBL/GenBank/DDBJ databases">
        <title>Deep-cultivation of Planctomycetes and their phenomic and genomic characterization uncovers novel biology.</title>
        <authorList>
            <person name="Wiegand S."/>
            <person name="Jogler M."/>
            <person name="Boedeker C."/>
            <person name="Pinto D."/>
            <person name="Vollmers J."/>
            <person name="Rivas-Marin E."/>
            <person name="Kohn T."/>
            <person name="Peeters S.H."/>
            <person name="Heuer A."/>
            <person name="Rast P."/>
            <person name="Oberbeckmann S."/>
            <person name="Bunk B."/>
            <person name="Jeske O."/>
            <person name="Meyerdierks A."/>
            <person name="Storesund J.E."/>
            <person name="Kallscheuer N."/>
            <person name="Luecker S."/>
            <person name="Lage O.M."/>
            <person name="Pohl T."/>
            <person name="Merkel B.J."/>
            <person name="Hornburger P."/>
            <person name="Mueller R.-W."/>
            <person name="Bruemmer F."/>
            <person name="Labrenz M."/>
            <person name="Spormann A.M."/>
            <person name="Op den Camp H."/>
            <person name="Overmann J."/>
            <person name="Amann R."/>
            <person name="Jetten M.S.M."/>
            <person name="Mascher T."/>
            <person name="Medema M.H."/>
            <person name="Devos D.P."/>
            <person name="Kaster A.-K."/>
            <person name="Ovreas L."/>
            <person name="Rohde M."/>
            <person name="Galperin M.Y."/>
            <person name="Jogler C."/>
        </authorList>
    </citation>
    <scope>NUCLEOTIDE SEQUENCE [LARGE SCALE GENOMIC DNA]</scope>
    <source>
        <strain evidence="3 4">FC18</strain>
    </source>
</reference>
<dbReference type="OrthoDB" id="9775208at2"/>
<dbReference type="AlphaFoldDB" id="A0A5B9PB28"/>
<feature type="domain" description="Glycosyl transferase family 1" evidence="1">
    <location>
        <begin position="202"/>
        <end position="360"/>
    </location>
</feature>
<dbReference type="InterPro" id="IPR001296">
    <property type="entry name" value="Glyco_trans_1"/>
</dbReference>
<dbReference type="PANTHER" id="PTHR12526">
    <property type="entry name" value="GLYCOSYLTRANSFERASE"/>
    <property type="match status" value="1"/>
</dbReference>
<organism evidence="3 4">
    <name type="scientific">Mariniblastus fucicola</name>
    <dbReference type="NCBI Taxonomy" id="980251"/>
    <lineage>
        <taxon>Bacteria</taxon>
        <taxon>Pseudomonadati</taxon>
        <taxon>Planctomycetota</taxon>
        <taxon>Planctomycetia</taxon>
        <taxon>Pirellulales</taxon>
        <taxon>Pirellulaceae</taxon>
        <taxon>Mariniblastus</taxon>
    </lineage>
</organism>
<dbReference type="InterPro" id="IPR028098">
    <property type="entry name" value="Glyco_trans_4-like_N"/>
</dbReference>
<evidence type="ECO:0000313" key="4">
    <source>
        <dbReference type="Proteomes" id="UP000322214"/>
    </source>
</evidence>
<sequence>MIIKSSDLETTLGSPSSTQTTRVLHLINGEHFAGAERVQDLLAMALPQFGYEAGFACVKADKFPKVRRSSSPLYELNMKNKFDLLCYRNIAKIICDENYKLIHAHTPRSLLIGSLAARATDCPLIYHVHSPAGRDSERGLKNWINTKVETWALSRVDRMICVSNSLMGYMESLGHPAVKLNVVSNGVAAIDDLPHRDAPGKNDVWTLGTMALFRPRKGVEVLLEALSILKNRGVKTHLRAVGQFETSEYESEVMNLVNRLGIADMITWTGFQTNVNEQIRKMDLFVLPSLYGEGLPMVVLESMANAVPVVASNVEGIPEAVRDNVDGLIFKPGDAKDLAAKVESMVGDSERWNSMSQSAYVRQRTCLSDISMAEGTSEVYSSLLN</sequence>
<dbReference type="STRING" id="980251.GCA_001642875_02681"/>
<dbReference type="Gene3D" id="3.40.50.2000">
    <property type="entry name" value="Glycogen Phosphorylase B"/>
    <property type="match status" value="2"/>
</dbReference>
<dbReference type="Pfam" id="PF13439">
    <property type="entry name" value="Glyco_transf_4"/>
    <property type="match status" value="1"/>
</dbReference>
<name>A0A5B9PB28_9BACT</name>
<gene>
    <name evidence="3" type="primary">epsD_2</name>
    <name evidence="3" type="ORF">MFFC18_33930</name>
</gene>
<accession>A0A5B9PB28</accession>
<dbReference type="EC" id="2.4.-.-" evidence="3"/>
<dbReference type="RefSeq" id="WP_148618915.1">
    <property type="nucleotide sequence ID" value="NZ_CP042912.1"/>
</dbReference>
<evidence type="ECO:0000313" key="3">
    <source>
        <dbReference type="EMBL" id="QEG23494.1"/>
    </source>
</evidence>
<dbReference type="GO" id="GO:0016757">
    <property type="term" value="F:glycosyltransferase activity"/>
    <property type="evidence" value="ECO:0007669"/>
    <property type="project" value="UniProtKB-KW"/>
</dbReference>
<evidence type="ECO:0000259" key="1">
    <source>
        <dbReference type="Pfam" id="PF00534"/>
    </source>
</evidence>
<evidence type="ECO:0000259" key="2">
    <source>
        <dbReference type="Pfam" id="PF13439"/>
    </source>
</evidence>
<dbReference type="PANTHER" id="PTHR12526:SF636">
    <property type="entry name" value="BLL3647 PROTEIN"/>
    <property type="match status" value="1"/>
</dbReference>
<dbReference type="KEGG" id="mff:MFFC18_33930"/>
<dbReference type="Proteomes" id="UP000322214">
    <property type="component" value="Chromosome"/>
</dbReference>
<dbReference type="EMBL" id="CP042912">
    <property type="protein sequence ID" value="QEG23494.1"/>
    <property type="molecule type" value="Genomic_DNA"/>
</dbReference>
<proteinExistence type="predicted"/>
<keyword evidence="3" id="KW-0808">Transferase</keyword>
<keyword evidence="4" id="KW-1185">Reference proteome</keyword>
<dbReference type="SUPFAM" id="SSF53756">
    <property type="entry name" value="UDP-Glycosyltransferase/glycogen phosphorylase"/>
    <property type="match status" value="1"/>
</dbReference>
<feature type="domain" description="Glycosyltransferase subfamily 4-like N-terminal" evidence="2">
    <location>
        <begin position="34"/>
        <end position="187"/>
    </location>
</feature>
<keyword evidence="3" id="KW-0328">Glycosyltransferase</keyword>